<dbReference type="InterPro" id="IPR002182">
    <property type="entry name" value="NB-ARC"/>
</dbReference>
<comment type="caution">
    <text evidence="9">The sequence shown here is derived from an EMBL/GenBank/DDBJ whole genome shotgun (WGS) entry which is preliminary data.</text>
</comment>
<gene>
    <name evidence="9" type="ORF">SLEP1_g13924</name>
</gene>
<dbReference type="PANTHER" id="PTHR36766:SF51">
    <property type="entry name" value="DISEASE RESISTANCE RPP13-LIKE PROTEIN 1"/>
    <property type="match status" value="1"/>
</dbReference>
<dbReference type="GO" id="GO:0051707">
    <property type="term" value="P:response to other organism"/>
    <property type="evidence" value="ECO:0007669"/>
    <property type="project" value="UniProtKB-ARBA"/>
</dbReference>
<keyword evidence="3" id="KW-0547">Nucleotide-binding</keyword>
<dbReference type="Gene3D" id="3.40.50.300">
    <property type="entry name" value="P-loop containing nucleotide triphosphate hydrolases"/>
    <property type="match status" value="1"/>
</dbReference>
<evidence type="ECO:0000256" key="3">
    <source>
        <dbReference type="ARBA" id="ARBA00022741"/>
    </source>
</evidence>
<keyword evidence="4" id="KW-0611">Plant defense</keyword>
<dbReference type="Gene3D" id="3.80.10.10">
    <property type="entry name" value="Ribonuclease Inhibitor"/>
    <property type="match status" value="2"/>
</dbReference>
<dbReference type="GO" id="GO:0043531">
    <property type="term" value="F:ADP binding"/>
    <property type="evidence" value="ECO:0007669"/>
    <property type="project" value="InterPro"/>
</dbReference>
<evidence type="ECO:0000259" key="8">
    <source>
        <dbReference type="Pfam" id="PF25019"/>
    </source>
</evidence>
<dbReference type="Gene3D" id="1.20.5.4130">
    <property type="match status" value="1"/>
</dbReference>
<reference evidence="9 10" key="1">
    <citation type="journal article" date="2021" name="Commun. Biol.">
        <title>The genome of Shorea leprosula (Dipterocarpaceae) highlights the ecological relevance of drought in aseasonal tropical rainforests.</title>
        <authorList>
            <person name="Ng K.K.S."/>
            <person name="Kobayashi M.J."/>
            <person name="Fawcett J.A."/>
            <person name="Hatakeyama M."/>
            <person name="Paape T."/>
            <person name="Ng C.H."/>
            <person name="Ang C.C."/>
            <person name="Tnah L.H."/>
            <person name="Lee C.T."/>
            <person name="Nishiyama T."/>
            <person name="Sese J."/>
            <person name="O'Brien M.J."/>
            <person name="Copetti D."/>
            <person name="Mohd Noor M.I."/>
            <person name="Ong R.C."/>
            <person name="Putra M."/>
            <person name="Sireger I.Z."/>
            <person name="Indrioko S."/>
            <person name="Kosugi Y."/>
            <person name="Izuno A."/>
            <person name="Isagi Y."/>
            <person name="Lee S.L."/>
            <person name="Shimizu K.K."/>
        </authorList>
    </citation>
    <scope>NUCLEOTIDE SEQUENCE [LARGE SCALE GENOMIC DNA]</scope>
    <source>
        <strain evidence="9">214</strain>
    </source>
</reference>
<name>A0AAV5IHH4_9ROSI</name>
<evidence type="ECO:0000259" key="7">
    <source>
        <dbReference type="Pfam" id="PF18052"/>
    </source>
</evidence>
<keyword evidence="1" id="KW-0433">Leucine-rich repeat</keyword>
<sequence>MFNPSHSVKIWLDDIRDLAYDMEDVLDEFVTDARRSNLTAKPHHASTSKLIPSCFNCFKQSDFVSNSQAISKVDDITHNLQRIIDESKTLGLMSWTTQARDGLNKASTRRLPTTSLPEPYVYGRESDKATILQKLLNDEGSSSKGFSVFPIYGTGGVGKTTLAQLVYNEVKLESFELKAWVCVCVSDQIDIPSITGTILEVVGEKFDSNDLNLLQRKLSEVLFNKKFLLVLDDIWNENPSLWDSLQKPFLSGAAGNSIGDLKCLKYLKLSKTLIESLPESVGFLLQLQTLLLFDCDKFLKFPSTIGNLIELHHLNIMGTNSLKEMPTGITNLKNLLTLSKFVVGKANGLMRLSDLKNFQQLQGKLFILDLQNVFDVQDAREANLGNIHGLDELLLEWTYDFSNSRERSNGEMQVLDCLKPHSKLKSLKIVFYGGHKFPSWMGDPLFSNLSYLELKNCERCTLLPSLRLLPVLKSLSIEGMKAIEAVGRGFYGHGTFPSLERLVFRNMFNWKKWASPMGSGGEFPCLHDLVIQRCPKLIGQLPSNLGSLINLVIEACPELRCSSMSLPLLRDLNLEYCNASLLKGMVDLTSLTSLRIWRISELNCMPKSFLESLTMIESPSVGSCEEFTCLWEEGTEIANHACLERMEICHCPLLVCLAGKEQGLLPLNLKNLHLQNCGELELLPNVLMMKIIRDGRLLVGLDLRNLSSLEELAISRTWPPDIVLPSSLTSLEIIDVENLKSISKEILHSLNSLQELHISNCPKLRSLPREDLPPLLGKLYIRNCQHLKQQHFEAKGDYLHLTRSIPCIEIDEDQDLTFSIMKN</sequence>
<dbReference type="AlphaFoldDB" id="A0AAV5IHH4"/>
<dbReference type="InterPro" id="IPR056789">
    <property type="entry name" value="LRR_R13L1-DRL21"/>
</dbReference>
<evidence type="ECO:0000256" key="4">
    <source>
        <dbReference type="ARBA" id="ARBA00022821"/>
    </source>
</evidence>
<dbReference type="InterPro" id="IPR032675">
    <property type="entry name" value="LRR_dom_sf"/>
</dbReference>
<dbReference type="InterPro" id="IPR041118">
    <property type="entry name" value="Rx_N"/>
</dbReference>
<keyword evidence="2" id="KW-0677">Repeat</keyword>
<accession>A0AAV5IHH4</accession>
<feature type="domain" description="R13L1/DRL21-like LRR repeat region" evidence="8">
    <location>
        <begin position="352"/>
        <end position="480"/>
    </location>
</feature>
<dbReference type="PRINTS" id="PR00364">
    <property type="entry name" value="DISEASERSIST"/>
</dbReference>
<dbReference type="PANTHER" id="PTHR36766">
    <property type="entry name" value="PLANT BROAD-SPECTRUM MILDEW RESISTANCE PROTEIN RPW8"/>
    <property type="match status" value="1"/>
</dbReference>
<dbReference type="EMBL" id="BPVZ01000017">
    <property type="protein sequence ID" value="GKV01367.1"/>
    <property type="molecule type" value="Genomic_DNA"/>
</dbReference>
<evidence type="ECO:0000256" key="1">
    <source>
        <dbReference type="ARBA" id="ARBA00022614"/>
    </source>
</evidence>
<dbReference type="Proteomes" id="UP001054252">
    <property type="component" value="Unassembled WGS sequence"/>
</dbReference>
<protein>
    <submittedName>
        <fullName evidence="9">Uncharacterized protein</fullName>
    </submittedName>
</protein>
<evidence type="ECO:0000256" key="2">
    <source>
        <dbReference type="ARBA" id="ARBA00022737"/>
    </source>
</evidence>
<keyword evidence="10" id="KW-1185">Reference proteome</keyword>
<evidence type="ECO:0000313" key="10">
    <source>
        <dbReference type="Proteomes" id="UP001054252"/>
    </source>
</evidence>
<dbReference type="Pfam" id="PF25019">
    <property type="entry name" value="LRR_R13L1-DRL21"/>
    <property type="match status" value="1"/>
</dbReference>
<evidence type="ECO:0000259" key="6">
    <source>
        <dbReference type="Pfam" id="PF00931"/>
    </source>
</evidence>
<feature type="domain" description="Disease resistance N-terminal" evidence="7">
    <location>
        <begin position="5"/>
        <end position="43"/>
    </location>
</feature>
<keyword evidence="5" id="KW-0067">ATP-binding</keyword>
<dbReference type="GO" id="GO:0006952">
    <property type="term" value="P:defense response"/>
    <property type="evidence" value="ECO:0007669"/>
    <property type="project" value="UniProtKB-KW"/>
</dbReference>
<dbReference type="Pfam" id="PF00931">
    <property type="entry name" value="NB-ARC"/>
    <property type="match status" value="1"/>
</dbReference>
<evidence type="ECO:0000256" key="5">
    <source>
        <dbReference type="ARBA" id="ARBA00022840"/>
    </source>
</evidence>
<evidence type="ECO:0000313" key="9">
    <source>
        <dbReference type="EMBL" id="GKV01367.1"/>
    </source>
</evidence>
<dbReference type="InterPro" id="IPR027417">
    <property type="entry name" value="P-loop_NTPase"/>
</dbReference>
<dbReference type="SUPFAM" id="SSF52540">
    <property type="entry name" value="P-loop containing nucleoside triphosphate hydrolases"/>
    <property type="match status" value="1"/>
</dbReference>
<dbReference type="Pfam" id="PF18052">
    <property type="entry name" value="Rx_N"/>
    <property type="match status" value="1"/>
</dbReference>
<dbReference type="SUPFAM" id="SSF52058">
    <property type="entry name" value="L domain-like"/>
    <property type="match status" value="2"/>
</dbReference>
<dbReference type="GO" id="GO:0005524">
    <property type="term" value="F:ATP binding"/>
    <property type="evidence" value="ECO:0007669"/>
    <property type="project" value="UniProtKB-KW"/>
</dbReference>
<feature type="domain" description="NB-ARC" evidence="6">
    <location>
        <begin position="125"/>
        <end position="252"/>
    </location>
</feature>
<proteinExistence type="predicted"/>
<organism evidence="9 10">
    <name type="scientific">Rubroshorea leprosula</name>
    <dbReference type="NCBI Taxonomy" id="152421"/>
    <lineage>
        <taxon>Eukaryota</taxon>
        <taxon>Viridiplantae</taxon>
        <taxon>Streptophyta</taxon>
        <taxon>Embryophyta</taxon>
        <taxon>Tracheophyta</taxon>
        <taxon>Spermatophyta</taxon>
        <taxon>Magnoliopsida</taxon>
        <taxon>eudicotyledons</taxon>
        <taxon>Gunneridae</taxon>
        <taxon>Pentapetalae</taxon>
        <taxon>rosids</taxon>
        <taxon>malvids</taxon>
        <taxon>Malvales</taxon>
        <taxon>Dipterocarpaceae</taxon>
        <taxon>Rubroshorea</taxon>
    </lineage>
</organism>